<dbReference type="KEGG" id="pbi:103052155"/>
<dbReference type="CTD" id="103174904"/>
<feature type="region of interest" description="Disordered" evidence="3">
    <location>
        <begin position="1"/>
        <end position="34"/>
    </location>
</feature>
<evidence type="ECO:0000256" key="2">
    <source>
        <dbReference type="ARBA" id="ARBA00016161"/>
    </source>
</evidence>
<dbReference type="OMA" id="DIGSSNW"/>
<feature type="domain" description="Small acidic protein-like" evidence="4">
    <location>
        <begin position="28"/>
        <end position="104"/>
    </location>
</feature>
<feature type="compositionally biased region" description="Basic and acidic residues" evidence="3">
    <location>
        <begin position="1"/>
        <end position="13"/>
    </location>
</feature>
<dbReference type="InterPro" id="IPR026714">
    <property type="entry name" value="SMAP"/>
</dbReference>
<name>A0A9F2RA53_PYTBI</name>
<evidence type="ECO:0000313" key="5">
    <source>
        <dbReference type="Proteomes" id="UP000695026"/>
    </source>
</evidence>
<feature type="compositionally biased region" description="Polar residues" evidence="3">
    <location>
        <begin position="83"/>
        <end position="95"/>
    </location>
</feature>
<reference evidence="6" key="1">
    <citation type="submission" date="2025-08" db="UniProtKB">
        <authorList>
            <consortium name="RefSeq"/>
        </authorList>
    </citation>
    <scope>IDENTIFICATION</scope>
    <source>
        <tissue evidence="6">Liver</tissue>
    </source>
</reference>
<evidence type="ECO:0000256" key="3">
    <source>
        <dbReference type="SAM" id="MobiDB-lite"/>
    </source>
</evidence>
<gene>
    <name evidence="6" type="primary">CUNH11orf58</name>
</gene>
<proteinExistence type="inferred from homology"/>
<evidence type="ECO:0000313" key="6">
    <source>
        <dbReference type="RefSeq" id="XP_007440345.1"/>
    </source>
</evidence>
<organism evidence="5 6">
    <name type="scientific">Python bivittatus</name>
    <name type="common">Burmese python</name>
    <name type="synonym">Python molurus bivittatus</name>
    <dbReference type="NCBI Taxonomy" id="176946"/>
    <lineage>
        <taxon>Eukaryota</taxon>
        <taxon>Metazoa</taxon>
        <taxon>Chordata</taxon>
        <taxon>Craniata</taxon>
        <taxon>Vertebrata</taxon>
        <taxon>Euteleostomi</taxon>
        <taxon>Lepidosauria</taxon>
        <taxon>Squamata</taxon>
        <taxon>Bifurcata</taxon>
        <taxon>Unidentata</taxon>
        <taxon>Episquamata</taxon>
        <taxon>Toxicofera</taxon>
        <taxon>Serpentes</taxon>
        <taxon>Henophidia</taxon>
        <taxon>Pythonidae</taxon>
        <taxon>Python</taxon>
    </lineage>
</organism>
<feature type="compositionally biased region" description="Basic and acidic residues" evidence="3">
    <location>
        <begin position="54"/>
        <end position="79"/>
    </location>
</feature>
<evidence type="ECO:0000259" key="4">
    <source>
        <dbReference type="Pfam" id="PF15477"/>
    </source>
</evidence>
<feature type="compositionally biased region" description="Acidic residues" evidence="3">
    <location>
        <begin position="117"/>
        <end position="143"/>
    </location>
</feature>
<comment type="similarity">
    <text evidence="1">Belongs to the SMAP family.</text>
</comment>
<dbReference type="RefSeq" id="XP_007440345.1">
    <property type="nucleotide sequence ID" value="XM_007440283.2"/>
</dbReference>
<keyword evidence="5" id="KW-1185">Reference proteome</keyword>
<feature type="region of interest" description="Disordered" evidence="3">
    <location>
        <begin position="54"/>
        <end position="177"/>
    </location>
</feature>
<feature type="compositionally biased region" description="Basic and acidic residues" evidence="3">
    <location>
        <begin position="147"/>
        <end position="165"/>
    </location>
</feature>
<dbReference type="Pfam" id="PF15477">
    <property type="entry name" value="SMAP"/>
    <property type="match status" value="1"/>
</dbReference>
<dbReference type="AlphaFoldDB" id="A0A9F2RA53"/>
<accession>A0A9F2RA53</accession>
<protein>
    <recommendedName>
        <fullName evidence="2">Small acidic protein</fullName>
    </recommendedName>
</protein>
<evidence type="ECO:0000256" key="1">
    <source>
        <dbReference type="ARBA" id="ARBA00006502"/>
    </source>
</evidence>
<sequence>MSATRESKPEHGHGVKRAASPDLGAGSWEAADLGNEERKQKFLRLMGAGKKEHTGRLVIGDHRSTSHFRTGEEDKKMNDELETQFQQSMDSTMSGRNRRHCGLGFSELEEDKGAPEETQDSLEPESSEDSESDSDSEQDEVVEEPPSAEKHSNAEDPQAKKDAKSSYKMMFVKSSGT</sequence>
<dbReference type="Proteomes" id="UP000695026">
    <property type="component" value="Unplaced"/>
</dbReference>
<dbReference type="InterPro" id="IPR028124">
    <property type="entry name" value="SMAP_dom"/>
</dbReference>
<dbReference type="GeneID" id="103052155"/>
<dbReference type="OrthoDB" id="10066125at2759"/>
<dbReference type="PANTHER" id="PTHR22175">
    <property type="entry name" value="SMALL ACIDIC PROTEIN-RELATED"/>
    <property type="match status" value="1"/>
</dbReference>
<dbReference type="PANTHER" id="PTHR22175:SF0">
    <property type="entry name" value="SMALL ACIDIC PROTEIN"/>
    <property type="match status" value="1"/>
</dbReference>